<dbReference type="NCBIfam" id="NF006090">
    <property type="entry name" value="PRK08242.1"/>
    <property type="match status" value="1"/>
</dbReference>
<feature type="domain" description="Thiolase N-terminal" evidence="6">
    <location>
        <begin position="8"/>
        <end position="231"/>
    </location>
</feature>
<dbReference type="InterPro" id="IPR020613">
    <property type="entry name" value="Thiolase_CS"/>
</dbReference>
<dbReference type="PANTHER" id="PTHR43365">
    <property type="entry name" value="BLR7806 PROTEIN"/>
    <property type="match status" value="1"/>
</dbReference>
<feature type="active site" description="Acyl-thioester intermediate" evidence="4">
    <location>
        <position position="94"/>
    </location>
</feature>
<feature type="active site" description="Proton acceptor" evidence="4">
    <location>
        <position position="391"/>
    </location>
</feature>
<dbReference type="Gene3D" id="3.40.47.10">
    <property type="match status" value="2"/>
</dbReference>
<protein>
    <submittedName>
        <fullName evidence="8">Putative acyltransferase Rv0859</fullName>
        <ecNumber evidence="8">2.3.1.-</ecNumber>
    </submittedName>
</protein>
<evidence type="ECO:0000313" key="8">
    <source>
        <dbReference type="EMBL" id="SBW22861.1"/>
    </source>
</evidence>
<evidence type="ECO:0000256" key="1">
    <source>
        <dbReference type="ARBA" id="ARBA00010982"/>
    </source>
</evidence>
<reference evidence="9" key="1">
    <citation type="submission" date="2016-02" db="EMBL/GenBank/DDBJ databases">
        <authorList>
            <person name="Wibberg D."/>
        </authorList>
    </citation>
    <scope>NUCLEOTIDE SEQUENCE [LARGE SCALE GENOMIC DNA]</scope>
</reference>
<dbReference type="CDD" id="cd00751">
    <property type="entry name" value="thiolase"/>
    <property type="match status" value="1"/>
</dbReference>
<dbReference type="InterPro" id="IPR020610">
    <property type="entry name" value="Thiolase_AS"/>
</dbReference>
<dbReference type="PROSITE" id="PS00099">
    <property type="entry name" value="THIOLASE_3"/>
    <property type="match status" value="1"/>
</dbReference>
<evidence type="ECO:0000256" key="3">
    <source>
        <dbReference type="ARBA" id="ARBA00023315"/>
    </source>
</evidence>
<keyword evidence="3 5" id="KW-0012">Acyltransferase</keyword>
<dbReference type="InterPro" id="IPR020617">
    <property type="entry name" value="Thiolase_C"/>
</dbReference>
<dbReference type="PANTHER" id="PTHR43365:SF1">
    <property type="entry name" value="ACETYL-COA C-ACYLTRANSFERASE"/>
    <property type="match status" value="1"/>
</dbReference>
<organism evidence="8 9">
    <name type="scientific">Candidatus Protofrankia californiensis</name>
    <dbReference type="NCBI Taxonomy" id="1839754"/>
    <lineage>
        <taxon>Bacteria</taxon>
        <taxon>Bacillati</taxon>
        <taxon>Actinomycetota</taxon>
        <taxon>Actinomycetes</taxon>
        <taxon>Frankiales</taxon>
        <taxon>Frankiaceae</taxon>
        <taxon>Protofrankia</taxon>
    </lineage>
</organism>
<feature type="domain" description="Thiolase C-terminal" evidence="7">
    <location>
        <begin position="283"/>
        <end position="404"/>
    </location>
</feature>
<dbReference type="NCBIfam" id="TIGR01930">
    <property type="entry name" value="AcCoA-C-Actrans"/>
    <property type="match status" value="1"/>
</dbReference>
<accession>A0A1C3NZ92</accession>
<evidence type="ECO:0000256" key="5">
    <source>
        <dbReference type="RuleBase" id="RU003557"/>
    </source>
</evidence>
<dbReference type="Pfam" id="PF02803">
    <property type="entry name" value="Thiolase_C"/>
    <property type="match status" value="1"/>
</dbReference>
<dbReference type="GO" id="GO:0016747">
    <property type="term" value="F:acyltransferase activity, transferring groups other than amino-acyl groups"/>
    <property type="evidence" value="ECO:0007669"/>
    <property type="project" value="InterPro"/>
</dbReference>
<dbReference type="PROSITE" id="PS00737">
    <property type="entry name" value="THIOLASE_2"/>
    <property type="match status" value="1"/>
</dbReference>
<dbReference type="SUPFAM" id="SSF53901">
    <property type="entry name" value="Thiolase-like"/>
    <property type="match status" value="2"/>
</dbReference>
<dbReference type="Pfam" id="PF00108">
    <property type="entry name" value="Thiolase_N"/>
    <property type="match status" value="1"/>
</dbReference>
<keyword evidence="9" id="KW-1185">Reference proteome</keyword>
<name>A0A1C3NZ92_9ACTN</name>
<dbReference type="InterPro" id="IPR020616">
    <property type="entry name" value="Thiolase_N"/>
</dbReference>
<proteinExistence type="inferred from homology"/>
<feature type="active site" description="Proton acceptor" evidence="4">
    <location>
        <position position="361"/>
    </location>
</feature>
<dbReference type="PIRSF" id="PIRSF000429">
    <property type="entry name" value="Ac-CoA_Ac_transf"/>
    <property type="match status" value="1"/>
</dbReference>
<evidence type="ECO:0000259" key="7">
    <source>
        <dbReference type="Pfam" id="PF02803"/>
    </source>
</evidence>
<sequence>MTLSAEAYIYEAIRTPRGKGKKGALYGTKPLDLVVGLIDEVRTRLPQLDPAYIDDVVLGVVSPIGDQGGDIAKAVAIASGLPDTVGGIQVNRFCASGLEATNIAAQKVRSGWDRLVLAGGVESMSRVSILSDGGPLFNDPTTTYDHYFAPQGIGADLIATIEGFSREDVDAYAVRSQEKADTAWRNGYFARSVVPVKDINGVVILDHDEHRRPGSTVESLGALKASFEGLGRSGGFDAVALQKYHEVEKINHVHTGGNSSGIVDGAALVLVGGEQAGKDLGLTPRGRVVATAISGADPTIMLTGPKPATEKVLASAGLTLDDIDLFELNEAFASVVLKWTRDLKIPEENVNVNGGAIAMGHPLGATGAMLVSTMLDELERRDQRRALITLCIGGGMGVATIIERV</sequence>
<evidence type="ECO:0000256" key="2">
    <source>
        <dbReference type="ARBA" id="ARBA00022679"/>
    </source>
</evidence>
<dbReference type="AlphaFoldDB" id="A0A1C3NZ92"/>
<dbReference type="EMBL" id="FLUV01001358">
    <property type="protein sequence ID" value="SBW22861.1"/>
    <property type="molecule type" value="Genomic_DNA"/>
</dbReference>
<evidence type="ECO:0000259" key="6">
    <source>
        <dbReference type="Pfam" id="PF00108"/>
    </source>
</evidence>
<evidence type="ECO:0000313" key="9">
    <source>
        <dbReference type="Proteomes" id="UP000199013"/>
    </source>
</evidence>
<dbReference type="Proteomes" id="UP000199013">
    <property type="component" value="Unassembled WGS sequence"/>
</dbReference>
<comment type="similarity">
    <text evidence="1 5">Belongs to the thiolase-like superfamily. Thiolase family.</text>
</comment>
<gene>
    <name evidence="8" type="primary">fadA1</name>
    <name evidence="8" type="ORF">FDG2_3230</name>
</gene>
<dbReference type="InterPro" id="IPR002155">
    <property type="entry name" value="Thiolase"/>
</dbReference>
<dbReference type="InterPro" id="IPR016039">
    <property type="entry name" value="Thiolase-like"/>
</dbReference>
<keyword evidence="2 5" id="KW-0808">Transferase</keyword>
<dbReference type="EC" id="2.3.1.-" evidence="8"/>
<evidence type="ECO:0000256" key="4">
    <source>
        <dbReference type="PIRSR" id="PIRSR000429-1"/>
    </source>
</evidence>